<evidence type="ECO:0000313" key="7">
    <source>
        <dbReference type="EMBL" id="HHE54467.1"/>
    </source>
</evidence>
<organism evidence="7">
    <name type="scientific">Caldithrix abyssi</name>
    <dbReference type="NCBI Taxonomy" id="187145"/>
    <lineage>
        <taxon>Bacteria</taxon>
        <taxon>Pseudomonadati</taxon>
        <taxon>Calditrichota</taxon>
        <taxon>Calditrichia</taxon>
        <taxon>Calditrichales</taxon>
        <taxon>Calditrichaceae</taxon>
        <taxon>Caldithrix</taxon>
    </lineage>
</organism>
<reference evidence="7" key="1">
    <citation type="journal article" date="2020" name="mSystems">
        <title>Genome- and Community-Level Interaction Insights into Carbon Utilization and Element Cycling Functions of Hydrothermarchaeota in Hydrothermal Sediment.</title>
        <authorList>
            <person name="Zhou Z."/>
            <person name="Liu Y."/>
            <person name="Xu W."/>
            <person name="Pan J."/>
            <person name="Luo Z.H."/>
            <person name="Li M."/>
        </authorList>
    </citation>
    <scope>NUCLEOTIDE SEQUENCE [LARGE SCALE GENOMIC DNA]</scope>
    <source>
        <strain evidence="7">HyVt-76</strain>
    </source>
</reference>
<dbReference type="PANTHER" id="PTHR42800:SF1">
    <property type="entry name" value="EXOINULINASE INUD (AFU_ORTHOLOGUE AFUA_5G00480)"/>
    <property type="match status" value="1"/>
</dbReference>
<dbReference type="InterPro" id="IPR001362">
    <property type="entry name" value="Glyco_hydro_32"/>
</dbReference>
<dbReference type="Pfam" id="PF00251">
    <property type="entry name" value="Glyco_hydro_32N"/>
    <property type="match status" value="1"/>
</dbReference>
<gene>
    <name evidence="7" type="ORF">ENL21_01705</name>
</gene>
<dbReference type="GO" id="GO:0005737">
    <property type="term" value="C:cytoplasm"/>
    <property type="evidence" value="ECO:0007669"/>
    <property type="project" value="TreeGrafter"/>
</dbReference>
<evidence type="ECO:0000256" key="1">
    <source>
        <dbReference type="ARBA" id="ARBA00009902"/>
    </source>
</evidence>
<dbReference type="Proteomes" id="UP000886111">
    <property type="component" value="Unassembled WGS sequence"/>
</dbReference>
<dbReference type="InterPro" id="IPR013148">
    <property type="entry name" value="Glyco_hydro_32_N"/>
</dbReference>
<feature type="non-terminal residue" evidence="7">
    <location>
        <position position="1"/>
    </location>
</feature>
<dbReference type="CDD" id="cd18622">
    <property type="entry name" value="GH32_Inu-like"/>
    <property type="match status" value="1"/>
</dbReference>
<accession>A0A7V5H2I4</accession>
<dbReference type="AlphaFoldDB" id="A0A7V5H2I4"/>
<dbReference type="InterPro" id="IPR023296">
    <property type="entry name" value="Glyco_hydro_beta-prop_sf"/>
</dbReference>
<evidence type="ECO:0000256" key="3">
    <source>
        <dbReference type="ARBA" id="ARBA00023295"/>
    </source>
</evidence>
<dbReference type="Gene3D" id="2.60.120.560">
    <property type="entry name" value="Exo-inulinase, domain 1"/>
    <property type="match status" value="1"/>
</dbReference>
<evidence type="ECO:0000259" key="6">
    <source>
        <dbReference type="Pfam" id="PF08244"/>
    </source>
</evidence>
<dbReference type="SUPFAM" id="SSF75005">
    <property type="entry name" value="Arabinanase/levansucrase/invertase"/>
    <property type="match status" value="1"/>
</dbReference>
<dbReference type="Gene3D" id="2.115.10.20">
    <property type="entry name" value="Glycosyl hydrolase domain, family 43"/>
    <property type="match status" value="1"/>
</dbReference>
<dbReference type="SUPFAM" id="SSF49899">
    <property type="entry name" value="Concanavalin A-like lectins/glucanases"/>
    <property type="match status" value="1"/>
</dbReference>
<dbReference type="SMART" id="SM00640">
    <property type="entry name" value="Glyco_32"/>
    <property type="match status" value="1"/>
</dbReference>
<sequence length="725" mass="83098">KKRILLVFIVSLTIFIGSLLAQNKSSPIVIEDFEGDSFGDWQVVGNAFGDHPKRIENWWDAIPGVLGKGYVSSEGEVDSARGTLTSPPFIIKRNTIHFLVYSEEIFFLPGSKQYGNLAVQLLIDGEVVRMTVPRRFHAFFWEGWDVSEFIGKSARIRIVDNDKRSWAHLSVDHFVQNNVPVAGIQLERKIKIDKPVLNFPVKEGNVRHFVQLFVDNKPVRGMDVALATDKIDYWAFTDVSPWLGKEMTIRTRQYYGNPDVLDKITVADGIIDSDDLYHEPLRSQFHFSSKRGFVGDANGLVYYDGEYHLFYQHNPFGWDHSRNDYNKSWGHAVSTDLVHWIELPDAIYPDSLGPIYSGSAVVDELNTTGFQTGTEKPIVAMFTSAGGRNPWSEGKLFTQSIAYSNDRGRTFKKFKGNPVLENLEYINRDPRIFWYEPDKRWVLVLHFNERAMAFFTSKDLKSWEYKSQLEVEHLVDCPELFSLPVDGDRTNQKWILYGGSGYYYIGKFDGKEYKPETGEIKYNYGNCFYASQTFSNIPADDGRRIQIAWGTIPTPGMPFNHIMLFPVELTLRSTNEGLRLFANPVKEIENLYSEKYEWTDVKILPGQNILSNIKGELFDIKAEFVCEGSEEFGFVINGIPIVYNVQKNLLTGGENKAPLKPESGKIRMRILVDRVSIELYANDGRIYMPIRAYPDKGKKGLKLFSKHKNILISKLKIYKIKSIWK</sequence>
<dbReference type="Pfam" id="PF08244">
    <property type="entry name" value="Glyco_hydro_32C"/>
    <property type="match status" value="1"/>
</dbReference>
<feature type="domain" description="Glycosyl hydrolase family 32 C-terminal" evidence="6">
    <location>
        <begin position="587"/>
        <end position="718"/>
    </location>
</feature>
<feature type="domain" description="Glycosyl hydrolase family 32 N-terminal" evidence="5">
    <location>
        <begin position="286"/>
        <end position="576"/>
    </location>
</feature>
<dbReference type="InterPro" id="IPR013189">
    <property type="entry name" value="Glyco_hydro_32_C"/>
</dbReference>
<dbReference type="InterPro" id="IPR013320">
    <property type="entry name" value="ConA-like_dom_sf"/>
</dbReference>
<protein>
    <recommendedName>
        <fullName evidence="8">2,6-beta-D-fructofuranosidase</fullName>
    </recommendedName>
</protein>
<evidence type="ECO:0000256" key="4">
    <source>
        <dbReference type="RuleBase" id="RU362110"/>
    </source>
</evidence>
<keyword evidence="2 4" id="KW-0378">Hydrolase</keyword>
<proteinExistence type="inferred from homology"/>
<name>A0A7V5H2I4_CALAY</name>
<dbReference type="GO" id="GO:0005987">
    <property type="term" value="P:sucrose catabolic process"/>
    <property type="evidence" value="ECO:0007669"/>
    <property type="project" value="TreeGrafter"/>
</dbReference>
<keyword evidence="3 4" id="KW-0326">Glycosidase</keyword>
<dbReference type="GO" id="GO:0004575">
    <property type="term" value="F:sucrose alpha-glucosidase activity"/>
    <property type="evidence" value="ECO:0007669"/>
    <property type="project" value="TreeGrafter"/>
</dbReference>
<comment type="similarity">
    <text evidence="1 4">Belongs to the glycosyl hydrolase 32 family.</text>
</comment>
<evidence type="ECO:0000256" key="2">
    <source>
        <dbReference type="ARBA" id="ARBA00022801"/>
    </source>
</evidence>
<dbReference type="PANTHER" id="PTHR42800">
    <property type="entry name" value="EXOINULINASE INUD (AFU_ORTHOLOGUE AFUA_5G00480)"/>
    <property type="match status" value="1"/>
</dbReference>
<comment type="caution">
    <text evidence="7">The sequence shown here is derived from an EMBL/GenBank/DDBJ whole genome shotgun (WGS) entry which is preliminary data.</text>
</comment>
<dbReference type="EMBL" id="DRTD01000125">
    <property type="protein sequence ID" value="HHE54467.1"/>
    <property type="molecule type" value="Genomic_DNA"/>
</dbReference>
<evidence type="ECO:0008006" key="8">
    <source>
        <dbReference type="Google" id="ProtNLM"/>
    </source>
</evidence>
<evidence type="ECO:0000259" key="5">
    <source>
        <dbReference type="Pfam" id="PF00251"/>
    </source>
</evidence>